<dbReference type="GO" id="GO:0006633">
    <property type="term" value="P:fatty acid biosynthetic process"/>
    <property type="evidence" value="ECO:0007669"/>
    <property type="project" value="InterPro"/>
</dbReference>
<evidence type="ECO:0000259" key="19">
    <source>
        <dbReference type="SMART" id="SM00827"/>
    </source>
</evidence>
<dbReference type="GO" id="GO:0005835">
    <property type="term" value="C:fatty acid synthase complex"/>
    <property type="evidence" value="ECO:0007669"/>
    <property type="project" value="UniProtKB-UniRule"/>
</dbReference>
<dbReference type="GO" id="GO:0004321">
    <property type="term" value="F:fatty-acyl-CoA synthase activity"/>
    <property type="evidence" value="ECO:0007669"/>
    <property type="project" value="UniProtKB-EC"/>
</dbReference>
<evidence type="ECO:0000256" key="9">
    <source>
        <dbReference type="ARBA" id="ARBA00023268"/>
    </source>
</evidence>
<evidence type="ECO:0000256" key="16">
    <source>
        <dbReference type="PIRNR" id="PIRNR005562"/>
    </source>
</evidence>
<evidence type="ECO:0000256" key="11">
    <source>
        <dbReference type="ARBA" id="ARBA00048237"/>
    </source>
</evidence>
<dbReference type="Gene3D" id="3.30.70.2430">
    <property type="match status" value="1"/>
</dbReference>
<feature type="active site" description="For malonyltransferase activity" evidence="17">
    <location>
        <position position="1831"/>
    </location>
</feature>
<evidence type="ECO:0000256" key="12">
    <source>
        <dbReference type="ARBA" id="ARBA00048462"/>
    </source>
</evidence>
<keyword evidence="6 16" id="KW-0560">Oxidoreductase</keyword>
<feature type="compositionally biased region" description="Low complexity" evidence="18">
    <location>
        <begin position="1142"/>
        <end position="1153"/>
    </location>
</feature>
<dbReference type="InterPro" id="IPR001227">
    <property type="entry name" value="Ac_transferase_dom_sf"/>
</dbReference>
<dbReference type="Gene3D" id="6.10.140.1400">
    <property type="match status" value="1"/>
</dbReference>
<dbReference type="EMBL" id="AP024445">
    <property type="protein sequence ID" value="BCS23186.1"/>
    <property type="molecule type" value="Genomic_DNA"/>
</dbReference>
<sequence>MVEEELAASASRDLGPSTLRSAINNSSTPSFPSLLSSSSSSSSSSCPAEACLFFHFRGVKFKLSIPDSHFHLIESHQNAFLSAHSIKNGCSSGLELALEFLNFLLASQTLPPDVASTVLRAFETEFLGYGTEIHSLIADLTTRSEDRQQWLGIYYRFVEASGRDSSGQPLTAFFQHVKANEFQTMAVFGGQGESSRTCVREFGELYTSYRPMLRRLVRVIGSRLYDLSTQDEFNSYYGGQQLDLEAWISGSAAVPDTVFISSAPVSAPIIGALSLARYCVTCHIAGCHPGELRYMLHATTGHSQGLLAAMGIAASGSWDNFYQNAELIVEVLFRLGWECHHAAPHSFVPAAKYVEDDNANTLSYMLNVRGLRRKEIEAVINHINMGLPADKGLFLALVNTFDQFVIAGPVASLLCLEGRLMEINSKDKDQSRIPFSDRKPCVQHGFLPVSTPFHTPYLTRAATRVKKYFLDRPIYSHQLAIPVYHTQTGLDLRQREGDVLSIAIDAIASEECNWPSALAGSFASHILTFDRGGLAPLVKRVRDGWGVRVVQASELDARDPEMATMRDLFASSLLDSSTRLKSWGQQFQPQLRPGGNGQLETRLSQVLRAPPIMVAGMTPTTVHPDFVASIMNAGYHAELAGGGYHTAPKMEAAIDKLVNNIEQGRGVTCNLIYANPRSMSWQINLLRRLSQKRVPIDGLTIGAGVPSLDIASSYIESLGLRHIGFKPGSADAIRQVVEIARKHPSFPVILQWTGGRGGGHHSFEDFHAPIIAMYGLIRQQPNIYIVAGSGFGDSDSVYPYLSGRWSTAMGYPAMPFDGILLGSRMMVATEAHTSLAARRIIASTPGVPDTEWEKTYTGPAGGLLSVRSEMGEPIHKIATRGVRLWAEMDRLVFSLSKKERLEYLARHRHSIIQRLNADFAKQWFGRGSKGQVVELEEMTYLDVLTRLVGLMHIAQSRWIDESYIDLTMTIAKRWLERLRFIPIYVSGLGIDKLRQSPDRFLESFAQACPTAEDDLLNPEDISFFLKQCKQPGRKPVNFIPTLDEDFEFYFKKDSLWQAEDIDAVEGRDAQRVCILHGPVAAQYSRYPSEPAGYILNSITEGVVSRLHEDSMAEELVPDLESGLVTPASWSSVSSNGKEFSEETSSTSITSLSDPSDDASFSSGGVNITQRRVYPPWIRALLGNNFLLQEGVRQKNLFHWCMQAVPNASIGYDPDACELVVTTQESHQIAPLMKAVCHNGVDILIEINPPKGSEPLRLFYKFDETNTSLRLREAMERRNERIKSFYNHLWFGEQVGSQKSLEDTFYGPQITLTQDMLDEYTAIIGPAFIDGRQMVMSTDVLPISFGIIITWDVISQPLTLFQVGGDLLRLVHRSNSFEYCSDAAPLRLGETVTSESSVRGIYDDDPGRVVVIEGRILRGGVPVMSVTSTFLFRGCKGHCNPECLFWKVKEKVWRYDIVSEMEESILLSRAWFTRHQPGMSLVGKSAIFTLESISRYQDSGVLDLHVTGTVTIETNCGQTQEVGAVHFTGKCTGNPVLDFLERRGNLAQVHSELDNPGWAGKSSVEIQMPRSNQPYAQLSKDFNPIHTSPIFASLAGLPGTLCHGMCTSAIVDAVLEYLGLQGNRERLRRFEARFLEMVMPNEKLIVKVQHVGMVEGRMRFMIRASRKGDEELVLEAEAEAEQPRTAYLFTGQGSQSKGMGMDLYEASTVAKAVWDDIDQQLHDAYGWSILDIVRNNPKSLTIHFGGKNGRRIRQRYLDITTEVVLADGRQIQKPVFAGLTHTSTAYTFTHPKGLLYSTQFAQPAILLFEAAAFAELRAKGSVSQGALYAGHSLGEYGALSALSRSIPTGALVELAFYRGSVMQASVSRDDQGATTYGMVAMNPKRVGQGFSQSTLGCLVRQIATQSQELLEIVNFNIEGEQYVCSGTVANLYVLEKLIDHIAARPDDAAATPSQYEAVIDSLISDARILPRPIQLQRGKATIPLEGIDVPFHSSHLRNTVDRFRQCLLRPGFLVDNVDVEQLVGKYIPNLMARPFSLEREYIQEAFELTRSPILGEILSES</sequence>
<dbReference type="OrthoDB" id="4251012at2759"/>
<dbReference type="Pfam" id="PF13452">
    <property type="entry name" value="FAS1_DH_region"/>
    <property type="match status" value="1"/>
</dbReference>
<dbReference type="PRINTS" id="PR01483">
    <property type="entry name" value="FASYNTHASE"/>
</dbReference>
<comment type="subunit">
    <text evidence="10">[Alpha(6)beta(6)] hexamers of two multifunctional subunits (alpha and beta).</text>
</comment>
<dbReference type="Pfam" id="PF00698">
    <property type="entry name" value="Acyl_transf_1"/>
    <property type="match status" value="1"/>
</dbReference>
<dbReference type="KEGG" id="apuu:APUU_31411A"/>
<dbReference type="Pfam" id="PF17951">
    <property type="entry name" value="FAS_meander"/>
    <property type="match status" value="1"/>
</dbReference>
<dbReference type="Gene3D" id="6.10.60.10">
    <property type="match status" value="1"/>
</dbReference>
<keyword evidence="8" id="KW-0456">Lyase</keyword>
<dbReference type="InterPro" id="IPR013785">
    <property type="entry name" value="Aldolase_TIM"/>
</dbReference>
<dbReference type="PANTHER" id="PTHR10982">
    <property type="entry name" value="MALONYL COA-ACYL CARRIER PROTEIN TRANSACYLASE"/>
    <property type="match status" value="1"/>
</dbReference>
<feature type="active site" description="For acetyltransferase activity" evidence="17">
    <location>
        <position position="303"/>
    </location>
</feature>
<evidence type="ECO:0000256" key="2">
    <source>
        <dbReference type="ARBA" id="ARBA00010009"/>
    </source>
</evidence>
<dbReference type="InterPro" id="IPR050830">
    <property type="entry name" value="Fungal_FAS"/>
</dbReference>
<keyword evidence="3 16" id="KW-0808">Transferase</keyword>
<evidence type="ECO:0000313" key="21">
    <source>
        <dbReference type="Proteomes" id="UP000654913"/>
    </source>
</evidence>
<dbReference type="GO" id="GO:0016297">
    <property type="term" value="F:fatty acyl-[ACP] hydrolase activity"/>
    <property type="evidence" value="ECO:0007669"/>
    <property type="project" value="UniProtKB-EC"/>
</dbReference>
<dbReference type="GO" id="GO:0004314">
    <property type="term" value="F:[acyl-carrier-protein] S-malonyltransferase activity"/>
    <property type="evidence" value="ECO:0007669"/>
    <property type="project" value="UniProtKB-EC"/>
</dbReference>
<protein>
    <submittedName>
        <fullName evidence="20">Putative PKS/NRPS-like protein biosynthetic cluster</fullName>
    </submittedName>
</protein>
<comment type="catalytic activity">
    <reaction evidence="15">
        <text>holo-[ACP] + acetyl-CoA = acetyl-[ACP] + CoA</text>
        <dbReference type="Rhea" id="RHEA:41788"/>
        <dbReference type="Rhea" id="RHEA-COMP:9621"/>
        <dbReference type="Rhea" id="RHEA-COMP:9685"/>
        <dbReference type="ChEBI" id="CHEBI:57287"/>
        <dbReference type="ChEBI" id="CHEBI:57288"/>
        <dbReference type="ChEBI" id="CHEBI:64479"/>
        <dbReference type="ChEBI" id="CHEBI:78446"/>
        <dbReference type="EC" id="2.3.1.38"/>
    </reaction>
</comment>
<dbReference type="Gene3D" id="1.20.1050.120">
    <property type="match status" value="1"/>
</dbReference>
<dbReference type="Gene3D" id="1.20.930.70">
    <property type="match status" value="1"/>
</dbReference>
<keyword evidence="21" id="KW-1185">Reference proteome</keyword>
<dbReference type="RefSeq" id="XP_041555380.1">
    <property type="nucleotide sequence ID" value="XM_041702613.1"/>
</dbReference>
<evidence type="ECO:0000256" key="8">
    <source>
        <dbReference type="ARBA" id="ARBA00023239"/>
    </source>
</evidence>
<comment type="similarity">
    <text evidence="2 16">Belongs to the fungal fatty acid synthetase subunit beta family.</text>
</comment>
<keyword evidence="4 16" id="KW-0378">Hydrolase</keyword>
<dbReference type="Gene3D" id="3.20.20.70">
    <property type="entry name" value="Aldolase class I"/>
    <property type="match status" value="1"/>
</dbReference>
<comment type="catalytic activity">
    <reaction evidence="14">
        <text>a 2,3-saturated acyl-[ACP] + NAD(+) = a (2E)-enoyl-[ACP] + NADH + H(+)</text>
        <dbReference type="Rhea" id="RHEA:10240"/>
        <dbReference type="Rhea" id="RHEA-COMP:9925"/>
        <dbReference type="Rhea" id="RHEA-COMP:9926"/>
        <dbReference type="ChEBI" id="CHEBI:15378"/>
        <dbReference type="ChEBI" id="CHEBI:57540"/>
        <dbReference type="ChEBI" id="CHEBI:57945"/>
        <dbReference type="ChEBI" id="CHEBI:78784"/>
        <dbReference type="ChEBI" id="CHEBI:78785"/>
        <dbReference type="EC" id="1.3.1.9"/>
    </reaction>
</comment>
<evidence type="ECO:0000256" key="17">
    <source>
        <dbReference type="PIRSR" id="PIRSR005562-1"/>
    </source>
</evidence>
<dbReference type="SUPFAM" id="SSF52151">
    <property type="entry name" value="FabD/lysophospholipase-like"/>
    <property type="match status" value="2"/>
</dbReference>
<dbReference type="Proteomes" id="UP000654913">
    <property type="component" value="Chromosome 3"/>
</dbReference>
<dbReference type="SMART" id="SM00827">
    <property type="entry name" value="PKS_AT"/>
    <property type="match status" value="1"/>
</dbReference>
<keyword evidence="5 16" id="KW-0521">NADP</keyword>
<dbReference type="Gene3D" id="6.20.240.10">
    <property type="match status" value="1"/>
</dbReference>
<dbReference type="SUPFAM" id="SSF51395">
    <property type="entry name" value="FMN-linked oxidoreductases"/>
    <property type="match status" value="1"/>
</dbReference>
<dbReference type="GeneID" id="64973191"/>
<evidence type="ECO:0000256" key="4">
    <source>
        <dbReference type="ARBA" id="ARBA00022801"/>
    </source>
</evidence>
<dbReference type="Gene3D" id="3.40.366.10">
    <property type="entry name" value="Malonyl-Coenzyme A Acyl Carrier Protein, domain 2"/>
    <property type="match status" value="3"/>
</dbReference>
<evidence type="ECO:0000256" key="18">
    <source>
        <dbReference type="SAM" id="MobiDB-lite"/>
    </source>
</evidence>
<dbReference type="InterPro" id="IPR013565">
    <property type="entry name" value="Fas1/AflB-like_central"/>
</dbReference>
<organism evidence="20 21">
    <name type="scientific">Aspergillus puulaauensis</name>
    <dbReference type="NCBI Taxonomy" id="1220207"/>
    <lineage>
        <taxon>Eukaryota</taxon>
        <taxon>Fungi</taxon>
        <taxon>Dikarya</taxon>
        <taxon>Ascomycota</taxon>
        <taxon>Pezizomycotina</taxon>
        <taxon>Eurotiomycetes</taxon>
        <taxon>Eurotiomycetidae</taxon>
        <taxon>Eurotiales</taxon>
        <taxon>Aspergillaceae</taxon>
        <taxon>Aspergillus</taxon>
    </lineage>
</organism>
<evidence type="ECO:0000256" key="5">
    <source>
        <dbReference type="ARBA" id="ARBA00022857"/>
    </source>
</evidence>
<dbReference type="InterPro" id="IPR032088">
    <property type="entry name" value="SAT"/>
</dbReference>
<dbReference type="Pfam" id="PF08354">
    <property type="entry name" value="Fas1-AflB-like_hel"/>
    <property type="match status" value="1"/>
</dbReference>
<dbReference type="InterPro" id="IPR040883">
    <property type="entry name" value="FAS_meander"/>
</dbReference>
<comment type="catalytic activity">
    <reaction evidence="12">
        <text>holo-[ACP] + malonyl-CoA = malonyl-[ACP] + CoA</text>
        <dbReference type="Rhea" id="RHEA:41792"/>
        <dbReference type="Rhea" id="RHEA-COMP:9623"/>
        <dbReference type="Rhea" id="RHEA-COMP:9685"/>
        <dbReference type="ChEBI" id="CHEBI:57287"/>
        <dbReference type="ChEBI" id="CHEBI:57384"/>
        <dbReference type="ChEBI" id="CHEBI:64479"/>
        <dbReference type="ChEBI" id="CHEBI:78449"/>
        <dbReference type="EC" id="2.3.1.39"/>
    </reaction>
</comment>
<evidence type="ECO:0000256" key="1">
    <source>
        <dbReference type="ARBA" id="ARBA00001055"/>
    </source>
</evidence>
<reference evidence="20" key="1">
    <citation type="submission" date="2021-01" db="EMBL/GenBank/DDBJ databases">
        <authorList>
            <consortium name="Aspergillus puulaauensis MK2 genome sequencing consortium"/>
            <person name="Kazuki M."/>
            <person name="Futagami T."/>
        </authorList>
    </citation>
    <scope>NUCLEOTIDE SEQUENCE</scope>
    <source>
        <strain evidence="20">MK2</strain>
    </source>
</reference>
<evidence type="ECO:0000256" key="14">
    <source>
        <dbReference type="ARBA" id="ARBA00048572"/>
    </source>
</evidence>
<evidence type="ECO:0000256" key="3">
    <source>
        <dbReference type="ARBA" id="ARBA00022679"/>
    </source>
</evidence>
<dbReference type="CDD" id="cd03447">
    <property type="entry name" value="FAS_MaoC"/>
    <property type="match status" value="1"/>
</dbReference>
<feature type="compositionally biased region" description="Polar residues" evidence="18">
    <location>
        <begin position="1127"/>
        <end position="1137"/>
    </location>
</feature>
<proteinExistence type="inferred from homology"/>
<gene>
    <name evidence="20" type="ORF">APUU_31411A</name>
</gene>
<dbReference type="InterPro" id="IPR039569">
    <property type="entry name" value="FAS1-like_DH_region"/>
</dbReference>
<dbReference type="Gene3D" id="3.10.129.10">
    <property type="entry name" value="Hotdog Thioesterase"/>
    <property type="match status" value="1"/>
</dbReference>
<dbReference type="PIRSF" id="PIRSF005562">
    <property type="entry name" value="FAS_yeast_beta"/>
    <property type="match status" value="1"/>
</dbReference>
<dbReference type="FunFam" id="3.20.20.70:FF:000078">
    <property type="entry name" value="Fatty acid synthase beta subunit dehydratase"/>
    <property type="match status" value="1"/>
</dbReference>
<dbReference type="GO" id="GO:0019171">
    <property type="term" value="F:(3R)-hydroxyacyl-[acyl-carrier-protein] dehydratase activity"/>
    <property type="evidence" value="ECO:0007669"/>
    <property type="project" value="UniProtKB-EC"/>
</dbReference>
<dbReference type="GO" id="GO:0004313">
    <property type="term" value="F:[acyl-carrier-protein] S-acetyltransferase activity"/>
    <property type="evidence" value="ECO:0007669"/>
    <property type="project" value="UniProtKB-EC"/>
</dbReference>
<keyword evidence="7 16" id="KW-0520">NAD</keyword>
<comment type="catalytic activity">
    <reaction evidence="11">
        <text>acetyl-CoA + n malonyl-CoA + 2n NADPH + 4n H(+) = a long-chain-acyl-CoA + n CoA + n CO2 + 2n NADP(+).</text>
        <dbReference type="EC" id="2.3.1.86"/>
    </reaction>
</comment>
<evidence type="ECO:0000256" key="6">
    <source>
        <dbReference type="ARBA" id="ARBA00023002"/>
    </source>
</evidence>
<dbReference type="InterPro" id="IPR002539">
    <property type="entry name" value="MaoC-like_dom"/>
</dbReference>
<evidence type="ECO:0000313" key="20">
    <source>
        <dbReference type="EMBL" id="BCS23186.1"/>
    </source>
</evidence>
<comment type="catalytic activity">
    <reaction evidence="1">
        <text>a (3R)-hydroxyacyl-[ACP] = a (2E)-enoyl-[ACP] + H2O</text>
        <dbReference type="Rhea" id="RHEA:13097"/>
        <dbReference type="Rhea" id="RHEA-COMP:9925"/>
        <dbReference type="Rhea" id="RHEA-COMP:9945"/>
        <dbReference type="ChEBI" id="CHEBI:15377"/>
        <dbReference type="ChEBI" id="CHEBI:78784"/>
        <dbReference type="ChEBI" id="CHEBI:78827"/>
        <dbReference type="EC" id="4.2.1.59"/>
    </reaction>
</comment>
<evidence type="ECO:0000256" key="10">
    <source>
        <dbReference type="ARBA" id="ARBA00033756"/>
    </source>
</evidence>
<feature type="region of interest" description="Disordered" evidence="18">
    <location>
        <begin position="1127"/>
        <end position="1155"/>
    </location>
</feature>
<dbReference type="Pfam" id="PF16073">
    <property type="entry name" value="SAT"/>
    <property type="match status" value="1"/>
</dbReference>
<comment type="catalytic activity">
    <reaction evidence="13">
        <text>(9Z)-octadecenoyl-[ACP] + H2O = (9Z)-octadecenoate + holo-[ACP] + H(+)</text>
        <dbReference type="Rhea" id="RHEA:15057"/>
        <dbReference type="Rhea" id="RHEA-COMP:9685"/>
        <dbReference type="Rhea" id="RHEA-COMP:9924"/>
        <dbReference type="ChEBI" id="CHEBI:15377"/>
        <dbReference type="ChEBI" id="CHEBI:15378"/>
        <dbReference type="ChEBI" id="CHEBI:30823"/>
        <dbReference type="ChEBI" id="CHEBI:64479"/>
        <dbReference type="ChEBI" id="CHEBI:78783"/>
        <dbReference type="EC" id="3.1.2.14"/>
    </reaction>
</comment>
<dbReference type="InterPro" id="IPR003965">
    <property type="entry name" value="Fatty_acid_synthase"/>
</dbReference>
<name>A0A7R8ALD6_9EURO</name>
<dbReference type="InterPro" id="IPR016452">
    <property type="entry name" value="Fas1/AflB-like"/>
</dbReference>
<dbReference type="GO" id="GO:0004312">
    <property type="term" value="F:fatty acid synthase activity"/>
    <property type="evidence" value="ECO:0007669"/>
    <property type="project" value="InterPro"/>
</dbReference>
<dbReference type="InterPro" id="IPR029069">
    <property type="entry name" value="HotDog_dom_sf"/>
</dbReference>
<dbReference type="Pfam" id="PF22235">
    <property type="entry name" value="FAS1_thioest_ins"/>
    <property type="match status" value="1"/>
</dbReference>
<dbReference type="Pfam" id="PF01575">
    <property type="entry name" value="MaoC_dehydratas"/>
    <property type="match status" value="1"/>
</dbReference>
<accession>A0A7R8ALD6</accession>
<dbReference type="GO" id="GO:0004318">
    <property type="term" value="F:enoyl-[acyl-carrier-protein] reductase (NADH) activity"/>
    <property type="evidence" value="ECO:0007669"/>
    <property type="project" value="UniProtKB-UniRule"/>
</dbReference>
<reference evidence="20" key="2">
    <citation type="submission" date="2021-02" db="EMBL/GenBank/DDBJ databases">
        <title>Aspergillus puulaauensis MK2 genome sequence.</title>
        <authorList>
            <person name="Futagami T."/>
            <person name="Mori K."/>
            <person name="Kadooka C."/>
            <person name="Tanaka T."/>
        </authorList>
    </citation>
    <scope>NUCLEOTIDE SEQUENCE</scope>
    <source>
        <strain evidence="20">MK2</strain>
    </source>
</reference>
<evidence type="ECO:0000256" key="7">
    <source>
        <dbReference type="ARBA" id="ARBA00023027"/>
    </source>
</evidence>
<keyword evidence="9" id="KW-0511">Multifunctional enzyme</keyword>
<evidence type="ECO:0000256" key="13">
    <source>
        <dbReference type="ARBA" id="ARBA00048536"/>
    </source>
</evidence>
<dbReference type="SUPFAM" id="SSF54637">
    <property type="entry name" value="Thioesterase/thiol ester dehydrase-isomerase"/>
    <property type="match status" value="2"/>
</dbReference>
<feature type="domain" description="Malonyl-CoA:ACP transacylase (MAT)" evidence="19">
    <location>
        <begin position="1687"/>
        <end position="2033"/>
    </location>
</feature>
<dbReference type="InterPro" id="IPR014043">
    <property type="entry name" value="Acyl_transferase_dom"/>
</dbReference>
<dbReference type="PANTHER" id="PTHR10982:SF21">
    <property type="entry name" value="FATTY ACID SYNTHASE SUBUNIT BETA"/>
    <property type="match status" value="1"/>
</dbReference>
<dbReference type="Gene3D" id="2.40.128.700">
    <property type="match status" value="1"/>
</dbReference>
<dbReference type="InterPro" id="IPR016035">
    <property type="entry name" value="Acyl_Trfase/lysoPLipase"/>
</dbReference>
<evidence type="ECO:0000256" key="15">
    <source>
        <dbReference type="ARBA" id="ARBA00048835"/>
    </source>
</evidence>